<evidence type="ECO:0000313" key="12">
    <source>
        <dbReference type="Proteomes" id="UP000053766"/>
    </source>
</evidence>
<name>A0A0D8XLM1_DICVI</name>
<evidence type="ECO:0000256" key="4">
    <source>
        <dbReference type="ARBA" id="ARBA00022833"/>
    </source>
</evidence>
<feature type="domain" description="GATA-type" evidence="10">
    <location>
        <begin position="47"/>
        <end position="100"/>
    </location>
</feature>
<reference evidence="11 12" key="1">
    <citation type="submission" date="2013-11" db="EMBL/GenBank/DDBJ databases">
        <title>Draft genome of the bovine lungworm Dictyocaulus viviparus.</title>
        <authorList>
            <person name="Mitreva M."/>
        </authorList>
    </citation>
    <scope>NUCLEOTIDE SEQUENCE [LARGE SCALE GENOMIC DNA]</scope>
    <source>
        <strain evidence="11 12">HannoverDv2000</strain>
    </source>
</reference>
<evidence type="ECO:0000259" key="10">
    <source>
        <dbReference type="PROSITE" id="PS50114"/>
    </source>
</evidence>
<dbReference type="GO" id="GO:0045165">
    <property type="term" value="P:cell fate commitment"/>
    <property type="evidence" value="ECO:0007669"/>
    <property type="project" value="TreeGrafter"/>
</dbReference>
<dbReference type="OrthoDB" id="5823747at2759"/>
<dbReference type="EMBL" id="KN716577">
    <property type="protein sequence ID" value="KJH43266.1"/>
    <property type="molecule type" value="Genomic_DNA"/>
</dbReference>
<dbReference type="GO" id="GO:0045944">
    <property type="term" value="P:positive regulation of transcription by RNA polymerase II"/>
    <property type="evidence" value="ECO:0007669"/>
    <property type="project" value="TreeGrafter"/>
</dbReference>
<dbReference type="PANTHER" id="PTHR10071">
    <property type="entry name" value="TRANSCRIPTION FACTOR GATA FAMILY MEMBER"/>
    <property type="match status" value="1"/>
</dbReference>
<dbReference type="PROSITE" id="PS50114">
    <property type="entry name" value="GATA_ZN_FINGER_2"/>
    <property type="match status" value="1"/>
</dbReference>
<dbReference type="GO" id="GO:0000978">
    <property type="term" value="F:RNA polymerase II cis-regulatory region sequence-specific DNA binding"/>
    <property type="evidence" value="ECO:0007669"/>
    <property type="project" value="TreeGrafter"/>
</dbReference>
<gene>
    <name evidence="11" type="ORF">DICVIV_10729</name>
</gene>
<keyword evidence="3 8" id="KW-0863">Zinc-finger</keyword>
<dbReference type="GO" id="GO:0005634">
    <property type="term" value="C:nucleus"/>
    <property type="evidence" value="ECO:0007669"/>
    <property type="project" value="UniProtKB-SubCell"/>
</dbReference>
<proteinExistence type="predicted"/>
<keyword evidence="5" id="KW-0805">Transcription regulation</keyword>
<dbReference type="SUPFAM" id="SSF57716">
    <property type="entry name" value="Glucocorticoid receptor-like (DNA-binding domain)"/>
    <property type="match status" value="1"/>
</dbReference>
<dbReference type="Gene3D" id="3.30.50.10">
    <property type="entry name" value="Erythroid Transcription Factor GATA-1, subunit A"/>
    <property type="match status" value="1"/>
</dbReference>
<keyword evidence="4" id="KW-0862">Zinc</keyword>
<dbReference type="InterPro" id="IPR039355">
    <property type="entry name" value="Transcription_factor_GATA"/>
</dbReference>
<dbReference type="AlphaFoldDB" id="A0A0D8XLM1"/>
<evidence type="ECO:0000256" key="9">
    <source>
        <dbReference type="SAM" id="MobiDB-lite"/>
    </source>
</evidence>
<keyword evidence="2" id="KW-0479">Metal-binding</keyword>
<organism evidence="11 12">
    <name type="scientific">Dictyocaulus viviparus</name>
    <name type="common">Bovine lungworm</name>
    <dbReference type="NCBI Taxonomy" id="29172"/>
    <lineage>
        <taxon>Eukaryota</taxon>
        <taxon>Metazoa</taxon>
        <taxon>Ecdysozoa</taxon>
        <taxon>Nematoda</taxon>
        <taxon>Chromadorea</taxon>
        <taxon>Rhabditida</taxon>
        <taxon>Rhabditina</taxon>
        <taxon>Rhabditomorpha</taxon>
        <taxon>Strongyloidea</taxon>
        <taxon>Metastrongylidae</taxon>
        <taxon>Dictyocaulus</taxon>
    </lineage>
</organism>
<feature type="region of interest" description="Disordered" evidence="9">
    <location>
        <begin position="1"/>
        <end position="29"/>
    </location>
</feature>
<evidence type="ECO:0000256" key="6">
    <source>
        <dbReference type="ARBA" id="ARBA00023163"/>
    </source>
</evidence>
<evidence type="ECO:0000256" key="1">
    <source>
        <dbReference type="ARBA" id="ARBA00004123"/>
    </source>
</evidence>
<evidence type="ECO:0000256" key="7">
    <source>
        <dbReference type="ARBA" id="ARBA00023242"/>
    </source>
</evidence>
<dbReference type="InterPro" id="IPR000679">
    <property type="entry name" value="Znf_GATA"/>
</dbReference>
<protein>
    <submittedName>
        <fullName evidence="11">GATA zinc finger</fullName>
    </submittedName>
</protein>
<evidence type="ECO:0000256" key="2">
    <source>
        <dbReference type="ARBA" id="ARBA00022723"/>
    </source>
</evidence>
<evidence type="ECO:0000256" key="8">
    <source>
        <dbReference type="PROSITE-ProRule" id="PRU00094"/>
    </source>
</evidence>
<evidence type="ECO:0000256" key="5">
    <source>
        <dbReference type="ARBA" id="ARBA00023015"/>
    </source>
</evidence>
<dbReference type="GO" id="GO:0008270">
    <property type="term" value="F:zinc ion binding"/>
    <property type="evidence" value="ECO:0007669"/>
    <property type="project" value="UniProtKB-KW"/>
</dbReference>
<keyword evidence="6" id="KW-0804">Transcription</keyword>
<dbReference type="InterPro" id="IPR013088">
    <property type="entry name" value="Znf_NHR/GATA"/>
</dbReference>
<dbReference type="PRINTS" id="PR00619">
    <property type="entry name" value="GATAZNFINGER"/>
</dbReference>
<accession>A0A0D8XLM1</accession>
<dbReference type="PANTHER" id="PTHR10071:SF281">
    <property type="entry name" value="BOX A-BINDING FACTOR-RELATED"/>
    <property type="match status" value="1"/>
</dbReference>
<dbReference type="Proteomes" id="UP000053766">
    <property type="component" value="Unassembled WGS sequence"/>
</dbReference>
<sequence>MTTITAPLHQSVIPNTPRTRLSKSARPPPCHHARYVLDDKPSRAAAVNENMECTNCGTKNTSAWRRSADGKSECNACNLFFRKNGRKRPASMRRDTIARRYRLSRCDLCAMETQSGPTNFTQFQKAVSRHRRNGKTPLKVEITQNDAIQSSEPVKSQSNTTQNFFVPHNSFTQPLPTFVPSNIEYNHQNSMVMSYTTERPLFNIVNGEQQPDPSKVEEEICFSRHSQNTIGGLPEDVFGRHILATASNASLNVVKQDAVDEEFDVTDQDSQNHSKETYQNFTEYPVEQSLVKNEMINNEQFENQYNEPYAIIKEENSSDSFLDCSSAVHKPLLDVEPASATASRSTLTGTFDIFKEENHEERDESMLVFRSL</sequence>
<keyword evidence="12" id="KW-1185">Reference proteome</keyword>
<dbReference type="CDD" id="cd00202">
    <property type="entry name" value="ZnF_GATA"/>
    <property type="match status" value="1"/>
</dbReference>
<evidence type="ECO:0000313" key="11">
    <source>
        <dbReference type="EMBL" id="KJH43266.1"/>
    </source>
</evidence>
<keyword evidence="7" id="KW-0539">Nucleus</keyword>
<dbReference type="GO" id="GO:0000122">
    <property type="term" value="P:negative regulation of transcription by RNA polymerase II"/>
    <property type="evidence" value="ECO:0007669"/>
    <property type="project" value="TreeGrafter"/>
</dbReference>
<dbReference type="GO" id="GO:0000981">
    <property type="term" value="F:DNA-binding transcription factor activity, RNA polymerase II-specific"/>
    <property type="evidence" value="ECO:0007669"/>
    <property type="project" value="TreeGrafter"/>
</dbReference>
<dbReference type="PROSITE" id="PS00344">
    <property type="entry name" value="GATA_ZN_FINGER_1"/>
    <property type="match status" value="1"/>
</dbReference>
<dbReference type="SMART" id="SM00401">
    <property type="entry name" value="ZnF_GATA"/>
    <property type="match status" value="1"/>
</dbReference>
<comment type="subcellular location">
    <subcellularLocation>
        <location evidence="1">Nucleus</location>
    </subcellularLocation>
</comment>
<dbReference type="Pfam" id="PF00320">
    <property type="entry name" value="GATA"/>
    <property type="match status" value="1"/>
</dbReference>
<evidence type="ECO:0000256" key="3">
    <source>
        <dbReference type="ARBA" id="ARBA00022771"/>
    </source>
</evidence>
<reference evidence="12" key="2">
    <citation type="journal article" date="2016" name="Sci. Rep.">
        <title>Dictyocaulus viviparus genome, variome and transcriptome elucidate lungworm biology and support future intervention.</title>
        <authorList>
            <person name="McNulty S.N."/>
            <person name="Strube C."/>
            <person name="Rosa B.A."/>
            <person name="Martin J.C."/>
            <person name="Tyagi R."/>
            <person name="Choi Y.J."/>
            <person name="Wang Q."/>
            <person name="Hallsworth Pepin K."/>
            <person name="Zhang X."/>
            <person name="Ozersky P."/>
            <person name="Wilson R.K."/>
            <person name="Sternberg P.W."/>
            <person name="Gasser R.B."/>
            <person name="Mitreva M."/>
        </authorList>
    </citation>
    <scope>NUCLEOTIDE SEQUENCE [LARGE SCALE GENOMIC DNA]</scope>
    <source>
        <strain evidence="12">HannoverDv2000</strain>
    </source>
</reference>
<dbReference type="STRING" id="29172.A0A0D8XLM1"/>